<proteinExistence type="predicted"/>
<evidence type="ECO:0000313" key="3">
    <source>
        <dbReference type="Proteomes" id="UP001265259"/>
    </source>
</evidence>
<name>A0ABU3DH39_9RHOB</name>
<evidence type="ECO:0000313" key="2">
    <source>
        <dbReference type="EMBL" id="MDT0683032.1"/>
    </source>
</evidence>
<reference evidence="2 3" key="1">
    <citation type="submission" date="2023-09" db="EMBL/GenBank/DDBJ databases">
        <authorList>
            <person name="Rey-Velasco X."/>
        </authorList>
    </citation>
    <scope>NUCLEOTIDE SEQUENCE [LARGE SCALE GENOMIC DNA]</scope>
    <source>
        <strain evidence="2 3">F158</strain>
    </source>
</reference>
<gene>
    <name evidence="2" type="ORF">RM543_10060</name>
</gene>
<dbReference type="EMBL" id="JAVRHL010000002">
    <property type="protein sequence ID" value="MDT0683032.1"/>
    <property type="molecule type" value="Genomic_DNA"/>
</dbReference>
<keyword evidence="3" id="KW-1185">Reference proteome</keyword>
<comment type="caution">
    <text evidence="2">The sequence shown here is derived from an EMBL/GenBank/DDBJ whole genome shotgun (WGS) entry which is preliminary data.</text>
</comment>
<accession>A0ABU3DH39</accession>
<feature type="region of interest" description="Disordered" evidence="1">
    <location>
        <begin position="1"/>
        <end position="26"/>
    </location>
</feature>
<organism evidence="2 3">
    <name type="scientific">Tropicimonas omnivorans</name>
    <dbReference type="NCBI Taxonomy" id="3075590"/>
    <lineage>
        <taxon>Bacteria</taxon>
        <taxon>Pseudomonadati</taxon>
        <taxon>Pseudomonadota</taxon>
        <taxon>Alphaproteobacteria</taxon>
        <taxon>Rhodobacterales</taxon>
        <taxon>Roseobacteraceae</taxon>
        <taxon>Tropicimonas</taxon>
    </lineage>
</organism>
<dbReference type="Proteomes" id="UP001265259">
    <property type="component" value="Unassembled WGS sequence"/>
</dbReference>
<sequence>MGVRQDHRVRGSGVDPKRRQRLDRAEQVRMSVKSGLFGGHARIDDDMPVTAHQHPRIEIEHQRHIRLRLEDEVLPPCPVRIHRVPDAVDLPD</sequence>
<evidence type="ECO:0000256" key="1">
    <source>
        <dbReference type="SAM" id="MobiDB-lite"/>
    </source>
</evidence>
<protein>
    <submittedName>
        <fullName evidence="2">Uncharacterized protein</fullName>
    </submittedName>
</protein>
<dbReference type="RefSeq" id="WP_311691120.1">
    <property type="nucleotide sequence ID" value="NZ_JAVRHL010000002.1"/>
</dbReference>